<feature type="coiled-coil region" evidence="1">
    <location>
        <begin position="98"/>
        <end position="149"/>
    </location>
</feature>
<keyword evidence="1" id="KW-0175">Coiled coil</keyword>
<evidence type="ECO:0000256" key="3">
    <source>
        <dbReference type="SAM" id="Phobius"/>
    </source>
</evidence>
<gene>
    <name evidence="4" type="ORF">H4R26_004514</name>
</gene>
<feature type="region of interest" description="Disordered" evidence="2">
    <location>
        <begin position="34"/>
        <end position="53"/>
    </location>
</feature>
<accession>A0A9W8BH02</accession>
<dbReference type="AlphaFoldDB" id="A0A9W8BH02"/>
<name>A0A9W8BH02_9FUNG</name>
<proteinExistence type="predicted"/>
<sequence>MLSRFSASARIASSLPMRPVLAAGRRYESTLKVGDAASTSSARPAQEAPKKKRPIGGFRGGLVGFLLGVTSAGAFGFVYLIDEYQRATSLVLSSVDELEKSSQKVREYVKKIEVVESDLRKVQQNGATLQQLAQLKADWRKQNDILTRDHLELKAHVWELEQDVDSAMGRTSSAKPKPSK</sequence>
<keyword evidence="3" id="KW-0472">Membrane</keyword>
<comment type="caution">
    <text evidence="4">The sequence shown here is derived from an EMBL/GenBank/DDBJ whole genome shotgun (WGS) entry which is preliminary data.</text>
</comment>
<evidence type="ECO:0000256" key="1">
    <source>
        <dbReference type="SAM" id="Coils"/>
    </source>
</evidence>
<dbReference type="Proteomes" id="UP001150907">
    <property type="component" value="Unassembled WGS sequence"/>
</dbReference>
<evidence type="ECO:0000313" key="5">
    <source>
        <dbReference type="Proteomes" id="UP001150907"/>
    </source>
</evidence>
<reference evidence="4" key="1">
    <citation type="submission" date="2022-07" db="EMBL/GenBank/DDBJ databases">
        <title>Phylogenomic reconstructions and comparative analyses of Kickxellomycotina fungi.</title>
        <authorList>
            <person name="Reynolds N.K."/>
            <person name="Stajich J.E."/>
            <person name="Barry K."/>
            <person name="Grigoriev I.V."/>
            <person name="Crous P."/>
            <person name="Smith M.E."/>
        </authorList>
    </citation>
    <scope>NUCLEOTIDE SEQUENCE</scope>
    <source>
        <strain evidence="4">IMI 214461</strain>
    </source>
</reference>
<evidence type="ECO:0000313" key="4">
    <source>
        <dbReference type="EMBL" id="KAJ2000650.1"/>
    </source>
</evidence>
<feature type="transmembrane region" description="Helical" evidence="3">
    <location>
        <begin position="60"/>
        <end position="81"/>
    </location>
</feature>
<protein>
    <submittedName>
        <fullName evidence="4">Uncharacterized protein</fullName>
    </submittedName>
</protein>
<dbReference type="PANTHER" id="PTHR37849">
    <property type="entry name" value="YALI0E11605P"/>
    <property type="match status" value="1"/>
</dbReference>
<organism evidence="4 5">
    <name type="scientific">Coemansia thaxteri</name>
    <dbReference type="NCBI Taxonomy" id="2663907"/>
    <lineage>
        <taxon>Eukaryota</taxon>
        <taxon>Fungi</taxon>
        <taxon>Fungi incertae sedis</taxon>
        <taxon>Zoopagomycota</taxon>
        <taxon>Kickxellomycotina</taxon>
        <taxon>Kickxellomycetes</taxon>
        <taxon>Kickxellales</taxon>
        <taxon>Kickxellaceae</taxon>
        <taxon>Coemansia</taxon>
    </lineage>
</organism>
<evidence type="ECO:0000256" key="2">
    <source>
        <dbReference type="SAM" id="MobiDB-lite"/>
    </source>
</evidence>
<keyword evidence="3" id="KW-0812">Transmembrane</keyword>
<keyword evidence="5" id="KW-1185">Reference proteome</keyword>
<dbReference type="OrthoDB" id="5331396at2759"/>
<dbReference type="PANTHER" id="PTHR37849:SF1">
    <property type="entry name" value="YALI0E11605P"/>
    <property type="match status" value="1"/>
</dbReference>
<keyword evidence="3" id="KW-1133">Transmembrane helix</keyword>
<dbReference type="EMBL" id="JANBQF010000503">
    <property type="protein sequence ID" value="KAJ2000650.1"/>
    <property type="molecule type" value="Genomic_DNA"/>
</dbReference>